<evidence type="ECO:0000313" key="4">
    <source>
        <dbReference type="Proteomes" id="UP000009168"/>
    </source>
</evidence>
<feature type="compositionally biased region" description="Basic and acidic residues" evidence="2">
    <location>
        <begin position="888"/>
        <end position="906"/>
    </location>
</feature>
<evidence type="ECO:0000256" key="1">
    <source>
        <dbReference type="SAM" id="Coils"/>
    </source>
</evidence>
<name>Q22HC7_TETTS</name>
<dbReference type="eggNOG" id="ENOG502RCFX">
    <property type="taxonomic scope" value="Eukaryota"/>
</dbReference>
<feature type="coiled-coil region" evidence="1">
    <location>
        <begin position="336"/>
        <end position="377"/>
    </location>
</feature>
<reference evidence="4" key="1">
    <citation type="journal article" date="2006" name="PLoS Biol.">
        <title>Macronuclear genome sequence of the ciliate Tetrahymena thermophila, a model eukaryote.</title>
        <authorList>
            <person name="Eisen J.A."/>
            <person name="Coyne R.S."/>
            <person name="Wu M."/>
            <person name="Wu D."/>
            <person name="Thiagarajan M."/>
            <person name="Wortman J.R."/>
            <person name="Badger J.H."/>
            <person name="Ren Q."/>
            <person name="Amedeo P."/>
            <person name="Jones K.M."/>
            <person name="Tallon L.J."/>
            <person name="Delcher A.L."/>
            <person name="Salzberg S.L."/>
            <person name="Silva J.C."/>
            <person name="Haas B.J."/>
            <person name="Majoros W.H."/>
            <person name="Farzad M."/>
            <person name="Carlton J.M."/>
            <person name="Smith R.K. Jr."/>
            <person name="Garg J."/>
            <person name="Pearlman R.E."/>
            <person name="Karrer K.M."/>
            <person name="Sun L."/>
            <person name="Manning G."/>
            <person name="Elde N.C."/>
            <person name="Turkewitz A.P."/>
            <person name="Asai D.J."/>
            <person name="Wilkes D.E."/>
            <person name="Wang Y."/>
            <person name="Cai H."/>
            <person name="Collins K."/>
            <person name="Stewart B.A."/>
            <person name="Lee S.R."/>
            <person name="Wilamowska K."/>
            <person name="Weinberg Z."/>
            <person name="Ruzzo W.L."/>
            <person name="Wloga D."/>
            <person name="Gaertig J."/>
            <person name="Frankel J."/>
            <person name="Tsao C.-C."/>
            <person name="Gorovsky M.A."/>
            <person name="Keeling P.J."/>
            <person name="Waller R.F."/>
            <person name="Patron N.J."/>
            <person name="Cherry J.M."/>
            <person name="Stover N.A."/>
            <person name="Krieger C.J."/>
            <person name="del Toro C."/>
            <person name="Ryder H.F."/>
            <person name="Williamson S.C."/>
            <person name="Barbeau R.A."/>
            <person name="Hamilton E.P."/>
            <person name="Orias E."/>
        </authorList>
    </citation>
    <scope>NUCLEOTIDE SEQUENCE [LARGE SCALE GENOMIC DNA]</scope>
    <source>
        <strain evidence="4">SB210</strain>
    </source>
</reference>
<organism evidence="3 4">
    <name type="scientific">Tetrahymena thermophila (strain SB210)</name>
    <dbReference type="NCBI Taxonomy" id="312017"/>
    <lineage>
        <taxon>Eukaryota</taxon>
        <taxon>Sar</taxon>
        <taxon>Alveolata</taxon>
        <taxon>Ciliophora</taxon>
        <taxon>Intramacronucleata</taxon>
        <taxon>Oligohymenophorea</taxon>
        <taxon>Hymenostomatida</taxon>
        <taxon>Tetrahymenina</taxon>
        <taxon>Tetrahymenidae</taxon>
        <taxon>Tetrahymena</taxon>
    </lineage>
</organism>
<feature type="region of interest" description="Disordered" evidence="2">
    <location>
        <begin position="877"/>
        <end position="931"/>
    </location>
</feature>
<feature type="region of interest" description="Disordered" evidence="2">
    <location>
        <begin position="100"/>
        <end position="119"/>
    </location>
</feature>
<dbReference type="HOGENOM" id="CLU_299085_0_0_1"/>
<dbReference type="AlphaFoldDB" id="Q22HC7"/>
<gene>
    <name evidence="3" type="ORF">TTHERM_00637760</name>
</gene>
<dbReference type="EMBL" id="GG662588">
    <property type="protein sequence ID" value="EAR84774.1"/>
    <property type="molecule type" value="Genomic_DNA"/>
</dbReference>
<dbReference type="OrthoDB" id="313172at2759"/>
<feature type="compositionally biased region" description="Low complexity" evidence="2">
    <location>
        <begin position="920"/>
        <end position="931"/>
    </location>
</feature>
<keyword evidence="4" id="KW-1185">Reference proteome</keyword>
<evidence type="ECO:0000313" key="3">
    <source>
        <dbReference type="EMBL" id="EAR84774.1"/>
    </source>
</evidence>
<dbReference type="KEGG" id="tet:TTHERM_00637760"/>
<protein>
    <submittedName>
        <fullName evidence="3">Uncharacterized protein</fullName>
    </submittedName>
</protein>
<proteinExistence type="predicted"/>
<accession>Q22HC7</accession>
<dbReference type="RefSeq" id="XP_001032437.1">
    <property type="nucleotide sequence ID" value="XM_001032437.1"/>
</dbReference>
<dbReference type="OMA" id="CYRYELG"/>
<dbReference type="InParanoid" id="Q22HC7"/>
<dbReference type="Proteomes" id="UP000009168">
    <property type="component" value="Unassembled WGS sequence"/>
</dbReference>
<keyword evidence="1" id="KW-0175">Coiled coil</keyword>
<dbReference type="GeneID" id="7832855"/>
<sequence length="1004" mass="116793">MEVGKIMMMMQNQQQQNNLDIQEGDKVYSQRKLPTINSQPNIQNVTGQQLNKVGFQNQQSLNTSNSITQIRVSDLKQLEKNIEQEKREFLNMTKIKITKSKNPQINIQRGKSQDSNQRSLKQNNVGIQQYNYNQESQFDGDDQFENNQQPTESISGVATYRDNTYFYKQRSGSSQKLRNGFNTKTNFATTLKKENYNSISNKTLNSTIGGGVYNLQSDSIKDVNSDQSMNLDNYLKQEGFKSNAMLNNYQSGTQQLFISKGSSPQLIYEALPLHIREFFQNKKDFMKSFEEYDLTNKCLYEVNQRVRCYRYELGCLIDKIQNSFYKIYEKTLDLSIKLYNENKKKFETQIKENLANIERQEREKRDIESTNRDLKNRYVVQESLFKITKINHDSLQSEVLLLHDLLKRDILHKINHIGNLENQQNKIFNQKDDPSDKMAQGLNNLNHLITNLQGEQGMKDNMMSQMSGLVKAMLKGSKSDAFTQVDEGELVWLPQEILGNKKKVTLPSVLEAEVSSINILNLYSNPMYANKEELNNRTNVEQLKLRENEINQQTSKKGNNMGTDNWNLTINLIVFIENVTKKNENGRVIPWLHFKNLVFEIYEDRIKSNWEVNGSMLSTGIPFDEYLCMFFLKQQKQRRLAEIRLFEFLISLRYYMKNHTRAMTFALLCNVSQLSGSSGDNFTFKFDIYIQYFFLFAFKRLNEHKKQFIEQDGFTYLPKDFLPELLRDVLIFITEGARQKILTRVGKACLKLNDDQEVIEVDKILDVYLEEYIEGKKKLIRNLTKNYSKIYESDHGMFTIDDLIGVIKESVDSNSQSSSFRYPSITYYTRVFLHSLTSTSNKFDVSPKEFLAACSKFGIDCPFPFIKLSANSDKDDDEEEILRRHKIKTDEQNKEGGENEGKEKQNVSRKKSNKSIGDINQLNGENNNNANADVVSSKNQIKIDSTSALFAQHFSILREMRLYCKNFKESYSKEEDKEVLWTQFGNILNILEAGCQFLNFPINI</sequence>
<evidence type="ECO:0000256" key="2">
    <source>
        <dbReference type="SAM" id="MobiDB-lite"/>
    </source>
</evidence>